<evidence type="ECO:0000313" key="4">
    <source>
        <dbReference type="Proteomes" id="UP000887574"/>
    </source>
</evidence>
<reference evidence="5" key="1">
    <citation type="submission" date="2022-11" db="UniProtKB">
        <authorList>
            <consortium name="WormBaseParasite"/>
        </authorList>
    </citation>
    <scope>IDENTIFICATION</scope>
</reference>
<evidence type="ECO:0000256" key="1">
    <source>
        <dbReference type="ARBA" id="ARBA00023125"/>
    </source>
</evidence>
<evidence type="ECO:0000313" key="5">
    <source>
        <dbReference type="WBParaSite" id="jg788"/>
    </source>
</evidence>
<dbReference type="GO" id="GO:0006357">
    <property type="term" value="P:regulation of transcription by RNA polymerase II"/>
    <property type="evidence" value="ECO:0007669"/>
    <property type="project" value="TreeGrafter"/>
</dbReference>
<dbReference type="Pfam" id="PF00505">
    <property type="entry name" value="HMG_box"/>
    <property type="match status" value="1"/>
</dbReference>
<dbReference type="PROSITE" id="PS50118">
    <property type="entry name" value="HMG_BOX_2"/>
    <property type="match status" value="1"/>
</dbReference>
<dbReference type="Gene3D" id="1.10.30.10">
    <property type="entry name" value="High mobility group box domain"/>
    <property type="match status" value="1"/>
</dbReference>
<dbReference type="Proteomes" id="UP000887574">
    <property type="component" value="Unplaced"/>
</dbReference>
<dbReference type="SUPFAM" id="SSF47095">
    <property type="entry name" value="HMG-box"/>
    <property type="match status" value="1"/>
</dbReference>
<keyword evidence="1 2" id="KW-0238">DNA-binding</keyword>
<keyword evidence="2" id="KW-0539">Nucleus</keyword>
<dbReference type="SMART" id="SM00398">
    <property type="entry name" value="HMG"/>
    <property type="match status" value="1"/>
</dbReference>
<feature type="domain" description="HMG box" evidence="3">
    <location>
        <begin position="14"/>
        <end position="78"/>
    </location>
</feature>
<organism evidence="4 5">
    <name type="scientific">Ditylenchus dipsaci</name>
    <dbReference type="NCBI Taxonomy" id="166011"/>
    <lineage>
        <taxon>Eukaryota</taxon>
        <taxon>Metazoa</taxon>
        <taxon>Ecdysozoa</taxon>
        <taxon>Nematoda</taxon>
        <taxon>Chromadorea</taxon>
        <taxon>Rhabditida</taxon>
        <taxon>Tylenchina</taxon>
        <taxon>Tylenchomorpha</taxon>
        <taxon>Sphaerularioidea</taxon>
        <taxon>Anguinidae</taxon>
        <taxon>Anguininae</taxon>
        <taxon>Ditylenchus</taxon>
    </lineage>
</organism>
<proteinExistence type="predicted"/>
<evidence type="ECO:0000256" key="2">
    <source>
        <dbReference type="PROSITE-ProRule" id="PRU00267"/>
    </source>
</evidence>
<keyword evidence="4" id="KW-1185">Reference proteome</keyword>
<dbReference type="GO" id="GO:0005634">
    <property type="term" value="C:nucleus"/>
    <property type="evidence" value="ECO:0007669"/>
    <property type="project" value="UniProtKB-UniRule"/>
</dbReference>
<dbReference type="PANTHER" id="PTHR48112">
    <property type="entry name" value="HIGH MOBILITY GROUP PROTEIN DSP1"/>
    <property type="match status" value="1"/>
</dbReference>
<dbReference type="PANTHER" id="PTHR48112:SF22">
    <property type="entry name" value="MITOCHONDRIAL TRANSCRIPTION FACTOR A, ISOFORM B"/>
    <property type="match status" value="1"/>
</dbReference>
<evidence type="ECO:0000259" key="3">
    <source>
        <dbReference type="PROSITE" id="PS50118"/>
    </source>
</evidence>
<sequence length="81" mass="9206">MPKKSAALKDPNAPKRPLTAYFLWLKDNRSRISTPGMTAPQIAKQAGQEWNALADKSPWQKMAEQEKKQYEVAKAQYDSVK</sequence>
<accession>A0A915ENS8</accession>
<dbReference type="AlphaFoldDB" id="A0A915ENS8"/>
<dbReference type="WBParaSite" id="jg788">
    <property type="protein sequence ID" value="jg788"/>
    <property type="gene ID" value="jg788"/>
</dbReference>
<dbReference type="GO" id="GO:0003677">
    <property type="term" value="F:DNA binding"/>
    <property type="evidence" value="ECO:0007669"/>
    <property type="project" value="UniProtKB-UniRule"/>
</dbReference>
<dbReference type="InterPro" id="IPR036910">
    <property type="entry name" value="HMG_box_dom_sf"/>
</dbReference>
<name>A0A915ENS8_9BILA</name>
<dbReference type="InterPro" id="IPR050342">
    <property type="entry name" value="HMGB"/>
</dbReference>
<dbReference type="InterPro" id="IPR009071">
    <property type="entry name" value="HMG_box_dom"/>
</dbReference>
<protein>
    <submittedName>
        <fullName evidence="5">HMG box domain-containing protein</fullName>
    </submittedName>
</protein>
<feature type="DNA-binding region" description="HMG box" evidence="2">
    <location>
        <begin position="14"/>
        <end position="78"/>
    </location>
</feature>